<dbReference type="Pfam" id="PF07978">
    <property type="entry name" value="NIPSNAP"/>
    <property type="match status" value="1"/>
</dbReference>
<dbReference type="InterPro" id="IPR011008">
    <property type="entry name" value="Dimeric_a/b-barrel"/>
</dbReference>
<dbReference type="PANTHER" id="PTHR21017:SF17">
    <property type="entry name" value="PROTEIN NIPSNAP"/>
    <property type="match status" value="1"/>
</dbReference>
<dbReference type="EMBL" id="FPBO01000003">
    <property type="protein sequence ID" value="SFU43498.1"/>
    <property type="molecule type" value="Genomic_DNA"/>
</dbReference>
<dbReference type="OrthoDB" id="8905985at2"/>
<dbReference type="Proteomes" id="UP000199391">
    <property type="component" value="Unassembled WGS sequence"/>
</dbReference>
<evidence type="ECO:0000256" key="1">
    <source>
        <dbReference type="ARBA" id="ARBA00005291"/>
    </source>
</evidence>
<accession>A0A1I7G4Y5</accession>
<organism evidence="3 4">
    <name type="scientific">Pseudoduganella namucuonensis</name>
    <dbReference type="NCBI Taxonomy" id="1035707"/>
    <lineage>
        <taxon>Bacteria</taxon>
        <taxon>Pseudomonadati</taxon>
        <taxon>Pseudomonadota</taxon>
        <taxon>Betaproteobacteria</taxon>
        <taxon>Burkholderiales</taxon>
        <taxon>Oxalobacteraceae</taxon>
        <taxon>Telluria group</taxon>
        <taxon>Pseudoduganella</taxon>
    </lineage>
</organism>
<evidence type="ECO:0000313" key="3">
    <source>
        <dbReference type="EMBL" id="SFU43498.1"/>
    </source>
</evidence>
<dbReference type="PANTHER" id="PTHR21017">
    <property type="entry name" value="NIPSNAP-RELATED"/>
    <property type="match status" value="1"/>
</dbReference>
<dbReference type="SUPFAM" id="SSF54909">
    <property type="entry name" value="Dimeric alpha+beta barrel"/>
    <property type="match status" value="1"/>
</dbReference>
<keyword evidence="4" id="KW-1185">Reference proteome</keyword>
<feature type="domain" description="NIPSNAP" evidence="2">
    <location>
        <begin position="4"/>
        <end position="102"/>
    </location>
</feature>
<dbReference type="InterPro" id="IPR051557">
    <property type="entry name" value="NipSnap_domain"/>
</dbReference>
<proteinExistence type="inferred from homology"/>
<protein>
    <submittedName>
        <fullName evidence="3">NIPSNAP protein</fullName>
    </submittedName>
</protein>
<evidence type="ECO:0000313" key="4">
    <source>
        <dbReference type="Proteomes" id="UP000199391"/>
    </source>
</evidence>
<evidence type="ECO:0000259" key="2">
    <source>
        <dbReference type="Pfam" id="PF07978"/>
    </source>
</evidence>
<sequence>MIIEKRTYQLRPGAMPEFLNIYEAEGLKLQSETLGRLLGYFVSEVGELNRVVQLWSFDSFEDRARRRAALSAKPEWRAYLGKAGGMVVNQENELLTPTPFSPLK</sequence>
<reference evidence="4" key="1">
    <citation type="submission" date="2016-10" db="EMBL/GenBank/DDBJ databases">
        <authorList>
            <person name="Varghese N."/>
            <person name="Submissions S."/>
        </authorList>
    </citation>
    <scope>NUCLEOTIDE SEQUENCE [LARGE SCALE GENOMIC DNA]</scope>
    <source>
        <strain evidence="4">CGMCC 1.11014</strain>
    </source>
</reference>
<gene>
    <name evidence="3" type="ORF">SAMN05216552_100349</name>
</gene>
<dbReference type="InterPro" id="IPR012577">
    <property type="entry name" value="NIPSNAP"/>
</dbReference>
<dbReference type="Gene3D" id="3.30.70.100">
    <property type="match status" value="1"/>
</dbReference>
<comment type="similarity">
    <text evidence="1">Belongs to the NipSnap family.</text>
</comment>
<name>A0A1I7G4Y5_9BURK</name>
<dbReference type="AlphaFoldDB" id="A0A1I7G4Y5"/>
<dbReference type="STRING" id="1035707.SAMN05216552_100349"/>
<dbReference type="RefSeq" id="WP_093553841.1">
    <property type="nucleotide sequence ID" value="NZ_FPBO01000003.1"/>
</dbReference>